<proteinExistence type="predicted"/>
<dbReference type="Proteomes" id="UP000325333">
    <property type="component" value="Unassembled WGS sequence"/>
</dbReference>
<protein>
    <submittedName>
        <fullName evidence="1">Uncharacterized protein</fullName>
    </submittedName>
</protein>
<organism evidence="1 2">
    <name type="scientific">Azospirillum argentinense</name>
    <dbReference type="NCBI Taxonomy" id="2970906"/>
    <lineage>
        <taxon>Bacteria</taxon>
        <taxon>Pseudomonadati</taxon>
        <taxon>Pseudomonadota</taxon>
        <taxon>Alphaproteobacteria</taxon>
        <taxon>Rhodospirillales</taxon>
        <taxon>Azospirillaceae</taxon>
        <taxon>Azospirillum</taxon>
    </lineage>
</organism>
<name>A0A5B0KY40_9PROT</name>
<sequence length="50" mass="5397">MKFRESPAVQTAGLVSFGREGHVQGAGRAIFGTPVRQFCRKIKCLPPIPG</sequence>
<comment type="caution">
    <text evidence="1">The sequence shown here is derived from an EMBL/GenBank/DDBJ whole genome shotgun (WGS) entry which is preliminary data.</text>
</comment>
<accession>A0A5B0KY40</accession>
<dbReference type="EMBL" id="VEWN01000004">
    <property type="protein sequence ID" value="KAA1056318.1"/>
    <property type="molecule type" value="Genomic_DNA"/>
</dbReference>
<evidence type="ECO:0000313" key="2">
    <source>
        <dbReference type="Proteomes" id="UP000325333"/>
    </source>
</evidence>
<reference evidence="1 2" key="1">
    <citation type="submission" date="2019-07" db="EMBL/GenBank/DDBJ databases">
        <title>Genome sequencing of the stress-tolerant strain Azospirillum brasilense Az19.</title>
        <authorList>
            <person name="Maroniche G.A."/>
            <person name="Garcia J.E."/>
            <person name="Pagnussat L."/>
            <person name="Amenta M."/>
            <person name="Creus C.M."/>
        </authorList>
    </citation>
    <scope>NUCLEOTIDE SEQUENCE [LARGE SCALE GENOMIC DNA]</scope>
    <source>
        <strain evidence="1 2">Az19</strain>
    </source>
</reference>
<gene>
    <name evidence="1" type="ORF">FH063_004466</name>
</gene>
<evidence type="ECO:0000313" key="1">
    <source>
        <dbReference type="EMBL" id="KAA1056318.1"/>
    </source>
</evidence>
<dbReference type="AlphaFoldDB" id="A0A5B0KY40"/>